<feature type="transmembrane region" description="Helical" evidence="7">
    <location>
        <begin position="134"/>
        <end position="159"/>
    </location>
</feature>
<comment type="similarity">
    <text evidence="7">Belongs to the binding-protein-dependent transport system permease family.</text>
</comment>
<evidence type="ECO:0000256" key="5">
    <source>
        <dbReference type="ARBA" id="ARBA00022989"/>
    </source>
</evidence>
<dbReference type="STRING" id="999627.SAMN05216236_10267"/>
<evidence type="ECO:0000256" key="4">
    <source>
        <dbReference type="ARBA" id="ARBA00022692"/>
    </source>
</evidence>
<dbReference type="Pfam" id="PF19300">
    <property type="entry name" value="BPD_transp_1_N"/>
    <property type="match status" value="1"/>
</dbReference>
<feature type="transmembrane region" description="Helical" evidence="7">
    <location>
        <begin position="179"/>
        <end position="197"/>
    </location>
</feature>
<keyword evidence="3" id="KW-1003">Cell membrane</keyword>
<feature type="transmembrane region" description="Helical" evidence="7">
    <location>
        <begin position="284"/>
        <end position="310"/>
    </location>
</feature>
<dbReference type="PANTHER" id="PTHR43163:SF6">
    <property type="entry name" value="DIPEPTIDE TRANSPORT SYSTEM PERMEASE PROTEIN DPPB-RELATED"/>
    <property type="match status" value="1"/>
</dbReference>
<feature type="transmembrane region" description="Helical" evidence="7">
    <location>
        <begin position="12"/>
        <end position="33"/>
    </location>
</feature>
<dbReference type="AlphaFoldDB" id="A0A1I6Y4Z6"/>
<dbReference type="Proteomes" id="UP000182466">
    <property type="component" value="Unassembled WGS sequence"/>
</dbReference>
<evidence type="ECO:0000256" key="2">
    <source>
        <dbReference type="ARBA" id="ARBA00022448"/>
    </source>
</evidence>
<evidence type="ECO:0000313" key="9">
    <source>
        <dbReference type="EMBL" id="SFT45609.1"/>
    </source>
</evidence>
<feature type="transmembrane region" description="Helical" evidence="7">
    <location>
        <begin position="102"/>
        <end position="122"/>
    </location>
</feature>
<dbReference type="PROSITE" id="PS50928">
    <property type="entry name" value="ABC_TM1"/>
    <property type="match status" value="1"/>
</dbReference>
<sequence length="318" mass="34174">MGPILTLLAQRIALSLLLLLMVSALIFAGTLILPGDVAQSILGQSATPEALANLRAELGLNEPAISRYFSWLSGIFHGDLGTALTSGQDIAASIGSRLSNTLFLAFWAALISVPLAIFLGLLSVRFKDRWPDKLISAVTLTSISIPEFLIGYVLMYLIAVKLGWFSSVAMINDGMSLGQKLNAIALPVMVLTLVVLAHMMRMTRAAILNVMQSAYIETAELKGLSGLDVIRKHAFPNAIAPIVNVVMLNLAYLVVGVVVIEVVFVYPGMGQYLVDHVAKRDVPVVQACGLIFAAVYIGLNMIADIVSILANPRLRHPK</sequence>
<feature type="transmembrane region" description="Helical" evidence="7">
    <location>
        <begin position="238"/>
        <end position="264"/>
    </location>
</feature>
<dbReference type="eggNOG" id="COG0601">
    <property type="taxonomic scope" value="Bacteria"/>
</dbReference>
<dbReference type="EMBL" id="FPAW01000002">
    <property type="protein sequence ID" value="SFT45609.1"/>
    <property type="molecule type" value="Genomic_DNA"/>
</dbReference>
<dbReference type="PANTHER" id="PTHR43163">
    <property type="entry name" value="DIPEPTIDE TRANSPORT SYSTEM PERMEASE PROTEIN DPPB-RELATED"/>
    <property type="match status" value="1"/>
</dbReference>
<dbReference type="InterPro" id="IPR035906">
    <property type="entry name" value="MetI-like_sf"/>
</dbReference>
<reference evidence="9 10" key="1">
    <citation type="submission" date="2016-10" db="EMBL/GenBank/DDBJ databases">
        <authorList>
            <person name="de Groot N.N."/>
        </authorList>
    </citation>
    <scope>NUCLEOTIDE SEQUENCE [LARGE SCALE GENOMIC DNA]</scope>
    <source>
        <strain evidence="9 10">CGMCC 1.10959</strain>
    </source>
</reference>
<name>A0A1I6Y4Z6_9RHOB</name>
<dbReference type="OrthoDB" id="9807402at2"/>
<keyword evidence="10" id="KW-1185">Reference proteome</keyword>
<dbReference type="RefSeq" id="WP_027260514.1">
    <property type="nucleotide sequence ID" value="NZ_FPAW01000002.1"/>
</dbReference>
<organism evidence="9 10">
    <name type="scientific">Sedimentitalea nanhaiensis</name>
    <dbReference type="NCBI Taxonomy" id="999627"/>
    <lineage>
        <taxon>Bacteria</taxon>
        <taxon>Pseudomonadati</taxon>
        <taxon>Pseudomonadota</taxon>
        <taxon>Alphaproteobacteria</taxon>
        <taxon>Rhodobacterales</taxon>
        <taxon>Paracoccaceae</taxon>
        <taxon>Sedimentitalea</taxon>
    </lineage>
</organism>
<comment type="subcellular location">
    <subcellularLocation>
        <location evidence="1 7">Cell membrane</location>
        <topology evidence="1 7">Multi-pass membrane protein</topology>
    </subcellularLocation>
</comment>
<accession>A0A1I6Y4Z6</accession>
<dbReference type="SUPFAM" id="SSF161098">
    <property type="entry name" value="MetI-like"/>
    <property type="match status" value="1"/>
</dbReference>
<proteinExistence type="inferred from homology"/>
<gene>
    <name evidence="9" type="ORF">SAMN05216236_10267</name>
</gene>
<dbReference type="Pfam" id="PF00528">
    <property type="entry name" value="BPD_transp_1"/>
    <property type="match status" value="1"/>
</dbReference>
<evidence type="ECO:0000256" key="1">
    <source>
        <dbReference type="ARBA" id="ARBA00004651"/>
    </source>
</evidence>
<protein>
    <submittedName>
        <fullName evidence="9">Peptide/nickel transport system permease protein</fullName>
    </submittedName>
</protein>
<keyword evidence="6 7" id="KW-0472">Membrane</keyword>
<keyword evidence="5 7" id="KW-1133">Transmembrane helix</keyword>
<evidence type="ECO:0000259" key="8">
    <source>
        <dbReference type="PROSITE" id="PS50928"/>
    </source>
</evidence>
<dbReference type="GO" id="GO:0005886">
    <property type="term" value="C:plasma membrane"/>
    <property type="evidence" value="ECO:0007669"/>
    <property type="project" value="UniProtKB-SubCell"/>
</dbReference>
<dbReference type="Gene3D" id="1.10.3720.10">
    <property type="entry name" value="MetI-like"/>
    <property type="match status" value="1"/>
</dbReference>
<evidence type="ECO:0000256" key="6">
    <source>
        <dbReference type="ARBA" id="ARBA00023136"/>
    </source>
</evidence>
<feature type="domain" description="ABC transmembrane type-1" evidence="8">
    <location>
        <begin position="98"/>
        <end position="303"/>
    </location>
</feature>
<dbReference type="FunFam" id="1.10.3720.10:FF:000157">
    <property type="entry name" value="Peptide/nickel/opine uptake family ABC transporter, permease protein"/>
    <property type="match status" value="1"/>
</dbReference>
<keyword evidence="2 7" id="KW-0813">Transport</keyword>
<keyword evidence="4 7" id="KW-0812">Transmembrane</keyword>
<dbReference type="GO" id="GO:0055085">
    <property type="term" value="P:transmembrane transport"/>
    <property type="evidence" value="ECO:0007669"/>
    <property type="project" value="InterPro"/>
</dbReference>
<evidence type="ECO:0000256" key="3">
    <source>
        <dbReference type="ARBA" id="ARBA00022475"/>
    </source>
</evidence>
<dbReference type="InterPro" id="IPR045621">
    <property type="entry name" value="BPD_transp_1_N"/>
</dbReference>
<evidence type="ECO:0000313" key="10">
    <source>
        <dbReference type="Proteomes" id="UP000182466"/>
    </source>
</evidence>
<dbReference type="InterPro" id="IPR000515">
    <property type="entry name" value="MetI-like"/>
</dbReference>
<evidence type="ECO:0000256" key="7">
    <source>
        <dbReference type="RuleBase" id="RU363032"/>
    </source>
</evidence>
<dbReference type="CDD" id="cd06261">
    <property type="entry name" value="TM_PBP2"/>
    <property type="match status" value="1"/>
</dbReference>